<reference evidence="1 2" key="1">
    <citation type="submission" date="2019-03" db="EMBL/GenBank/DDBJ databases">
        <title>Genomic Encyclopedia of Type Strains, Phase IV (KMG-IV): sequencing the most valuable type-strain genomes for metagenomic binning, comparative biology and taxonomic classification.</title>
        <authorList>
            <person name="Goeker M."/>
        </authorList>
    </citation>
    <scope>NUCLEOTIDE SEQUENCE [LARGE SCALE GENOMIC DNA]</scope>
    <source>
        <strain evidence="1 2">JA181</strain>
    </source>
</reference>
<dbReference type="RefSeq" id="WP_134079795.1">
    <property type="nucleotide sequence ID" value="NZ_SOEB01000058.1"/>
</dbReference>
<evidence type="ECO:0000313" key="2">
    <source>
        <dbReference type="Proteomes" id="UP000295484"/>
    </source>
</evidence>
<organism evidence="1 2">
    <name type="scientific">Rhodovulum visakhapatnamense</name>
    <dbReference type="NCBI Taxonomy" id="364297"/>
    <lineage>
        <taxon>Bacteria</taxon>
        <taxon>Pseudomonadati</taxon>
        <taxon>Pseudomonadota</taxon>
        <taxon>Alphaproteobacteria</taxon>
        <taxon>Rhodobacterales</taxon>
        <taxon>Paracoccaceae</taxon>
        <taxon>Rhodovulum</taxon>
    </lineage>
</organism>
<sequence>MAFPPEAVRIAGFTLRQVTSSIRTQSPYSFAQTAYDFMGGTWAAELTLAAFDARESAAISAWLASLNGPAGRFELDMAAMEYEGPQGTITADPVVAVAANARAQTLVLQLATAADTITVGDYLTLDGHLHIVTGAEAPTAAFRQTLTLWPRLRAPVAPGDPVALRAPYGTWALAGPETALAVSQARVRTRTVQLVEAL</sequence>
<evidence type="ECO:0000313" key="1">
    <source>
        <dbReference type="EMBL" id="TDX19621.1"/>
    </source>
</evidence>
<name>A0A4R8FBP4_9RHOB</name>
<proteinExistence type="predicted"/>
<protein>
    <submittedName>
        <fullName evidence="1">Uncharacterized protein</fullName>
    </submittedName>
</protein>
<dbReference type="Proteomes" id="UP000295484">
    <property type="component" value="Unassembled WGS sequence"/>
</dbReference>
<gene>
    <name evidence="1" type="ORF">EV657_1586</name>
</gene>
<comment type="caution">
    <text evidence="1">The sequence shown here is derived from an EMBL/GenBank/DDBJ whole genome shotgun (WGS) entry which is preliminary data.</text>
</comment>
<dbReference type="AlphaFoldDB" id="A0A4R8FBP4"/>
<accession>A0A4R8FBP4</accession>
<dbReference type="EMBL" id="SOEB01000058">
    <property type="protein sequence ID" value="TDX19621.1"/>
    <property type="molecule type" value="Genomic_DNA"/>
</dbReference>